<sequence length="320" mass="36737">MPRDLKNMKFGLLKAVERTDQTENGYYVWRCECECGGEAFVNTKRLLRGTVTNCGCIPKTNARSGSIAEDLTGQRFGEWTVLHRAENKNGRVMWACRCSCGTEKVISAHVLKSGKTKSCKNPIHRHLYNRKDLTKQQFGMLTALYPLNRRDYKGSVYWHCLCDCGNTAEVTEDALVRGTCKSCGCLKEKAQKNIPNMLHRIDGTCVEILERRKYRRDNTSGFRGICRRRNGRYRAAIGFKRKQFCIGTYDSFEEAVNARLEAERLIHDGFVEAYYVWSQKALGEAEWGEEHPLIFEVEKVHGQLEVLTNIEELRQDLSVE</sequence>
<protein>
    <submittedName>
        <fullName evidence="1">Transcriptional regulator</fullName>
    </submittedName>
</protein>
<organism evidence="1 2">
    <name type="scientific">Faecalicatena faecalis</name>
    <dbReference type="NCBI Taxonomy" id="2726362"/>
    <lineage>
        <taxon>Bacteria</taxon>
        <taxon>Bacillati</taxon>
        <taxon>Bacillota</taxon>
        <taxon>Clostridia</taxon>
        <taxon>Lachnospirales</taxon>
        <taxon>Lachnospiraceae</taxon>
        <taxon>Faecalicatena</taxon>
    </lineage>
</organism>
<comment type="caution">
    <text evidence="1">The sequence shown here is derived from an EMBL/GenBank/DDBJ whole genome shotgun (WGS) entry which is preliminary data.</text>
</comment>
<proteinExistence type="predicted"/>
<evidence type="ECO:0000313" key="2">
    <source>
        <dbReference type="Proteomes" id="UP000723714"/>
    </source>
</evidence>
<keyword evidence="2" id="KW-1185">Reference proteome</keyword>
<reference evidence="1 2" key="1">
    <citation type="submission" date="2021-06" db="EMBL/GenBank/DDBJ databases">
        <title>Faecalicatena sp. nov. isolated from porcine feces.</title>
        <authorList>
            <person name="Oh B.S."/>
            <person name="Lee J.H."/>
        </authorList>
    </citation>
    <scope>NUCLEOTIDE SEQUENCE [LARGE SCALE GENOMIC DNA]</scope>
    <source>
        <strain evidence="1 2">AGMB00832</strain>
    </source>
</reference>
<dbReference type="RefSeq" id="WP_216240897.1">
    <property type="nucleotide sequence ID" value="NZ_JABACJ020000006.1"/>
</dbReference>
<dbReference type="EMBL" id="JABACJ020000006">
    <property type="protein sequence ID" value="MBU3875868.1"/>
    <property type="molecule type" value="Genomic_DNA"/>
</dbReference>
<accession>A0ABS6D2Q2</accession>
<dbReference type="Proteomes" id="UP000723714">
    <property type="component" value="Unassembled WGS sequence"/>
</dbReference>
<name>A0ABS6D2Q2_9FIRM</name>
<gene>
    <name evidence="1" type="ORF">HGO97_008585</name>
</gene>
<evidence type="ECO:0000313" key="1">
    <source>
        <dbReference type="EMBL" id="MBU3875868.1"/>
    </source>
</evidence>